<dbReference type="Gene3D" id="3.10.100.10">
    <property type="entry name" value="Mannose-Binding Protein A, subunit A"/>
    <property type="match status" value="1"/>
</dbReference>
<dbReference type="PANTHER" id="PTHR24369:SF210">
    <property type="entry name" value="CHAOPTIN-RELATED"/>
    <property type="match status" value="1"/>
</dbReference>
<dbReference type="EMBL" id="CM004482">
    <property type="protein sequence ID" value="OCT62934.1"/>
    <property type="molecule type" value="Genomic_DNA"/>
</dbReference>
<dbReference type="PROSITE" id="PS50093">
    <property type="entry name" value="PKD"/>
    <property type="match status" value="1"/>
</dbReference>
<feature type="signal peptide" evidence="4">
    <location>
        <begin position="1"/>
        <end position="30"/>
    </location>
</feature>
<dbReference type="Pfam" id="PF00801">
    <property type="entry name" value="PKD"/>
    <property type="match status" value="1"/>
</dbReference>
<feature type="chain" id="PRO_5038043615" description="PKD domain-containing protein" evidence="4">
    <location>
        <begin position="31"/>
        <end position="501"/>
    </location>
</feature>
<dbReference type="SUPFAM" id="SSF49299">
    <property type="entry name" value="PKD domain"/>
    <property type="match status" value="1"/>
</dbReference>
<keyword evidence="2 4" id="KW-0732">Signal</keyword>
<evidence type="ECO:0000313" key="6">
    <source>
        <dbReference type="EMBL" id="OCT62934.1"/>
    </source>
</evidence>
<keyword evidence="3" id="KW-0677">Repeat</keyword>
<evidence type="ECO:0000259" key="5">
    <source>
        <dbReference type="PROSITE" id="PS50093"/>
    </source>
</evidence>
<organism evidence="6 7">
    <name type="scientific">Xenopus laevis</name>
    <name type="common">African clawed frog</name>
    <dbReference type="NCBI Taxonomy" id="8355"/>
    <lineage>
        <taxon>Eukaryota</taxon>
        <taxon>Metazoa</taxon>
        <taxon>Chordata</taxon>
        <taxon>Craniata</taxon>
        <taxon>Vertebrata</taxon>
        <taxon>Euteleostomi</taxon>
        <taxon>Amphibia</taxon>
        <taxon>Batrachia</taxon>
        <taxon>Anura</taxon>
        <taxon>Pipoidea</taxon>
        <taxon>Pipidae</taxon>
        <taxon>Xenopodinae</taxon>
        <taxon>Xenopus</taxon>
        <taxon>Xenopus</taxon>
    </lineage>
</organism>
<dbReference type="AlphaFoldDB" id="A0A974BY31"/>
<dbReference type="InterPro" id="IPR000601">
    <property type="entry name" value="PKD_dom"/>
</dbReference>
<gene>
    <name evidence="6" type="ORF">XELAEV_18044027mg</name>
</gene>
<name>A0A974BY31_XENLA</name>
<dbReference type="InterPro" id="IPR050541">
    <property type="entry name" value="LRR_TM_domain-containing"/>
</dbReference>
<evidence type="ECO:0000256" key="2">
    <source>
        <dbReference type="ARBA" id="ARBA00022729"/>
    </source>
</evidence>
<dbReference type="InterPro" id="IPR035986">
    <property type="entry name" value="PKD_dom_sf"/>
</dbReference>
<dbReference type="InterPro" id="IPR016187">
    <property type="entry name" value="CTDL_fold"/>
</dbReference>
<reference evidence="7" key="1">
    <citation type="journal article" date="2016" name="Nature">
        <title>Genome evolution in the allotetraploid frog Xenopus laevis.</title>
        <authorList>
            <person name="Session A.M."/>
            <person name="Uno Y."/>
            <person name="Kwon T."/>
            <person name="Chapman J.A."/>
            <person name="Toyoda A."/>
            <person name="Takahashi S."/>
            <person name="Fukui A."/>
            <person name="Hikosaka A."/>
            <person name="Suzuki A."/>
            <person name="Kondo M."/>
            <person name="van Heeringen S.J."/>
            <person name="Quigley I."/>
            <person name="Heinz S."/>
            <person name="Ogino H."/>
            <person name="Ochi H."/>
            <person name="Hellsten U."/>
            <person name="Lyons J.B."/>
            <person name="Simakov O."/>
            <person name="Putnam N."/>
            <person name="Stites J."/>
            <person name="Kuroki Y."/>
            <person name="Tanaka T."/>
            <person name="Michiue T."/>
            <person name="Watanabe M."/>
            <person name="Bogdanovic O."/>
            <person name="Lister R."/>
            <person name="Georgiou G."/>
            <person name="Paranjpe S.S."/>
            <person name="van Kruijsbergen I."/>
            <person name="Shu S."/>
            <person name="Carlson J."/>
            <person name="Kinoshita T."/>
            <person name="Ohta Y."/>
            <person name="Mawaribuchi S."/>
            <person name="Jenkins J."/>
            <person name="Grimwood J."/>
            <person name="Schmutz J."/>
            <person name="Mitros T."/>
            <person name="Mozaffari S.V."/>
            <person name="Suzuki Y."/>
            <person name="Haramoto Y."/>
            <person name="Yamamoto T.S."/>
            <person name="Takagi C."/>
            <person name="Heald R."/>
            <person name="Miller K."/>
            <person name="Haudenschild C."/>
            <person name="Kitzman J."/>
            <person name="Nakayama T."/>
            <person name="Izutsu Y."/>
            <person name="Robert J."/>
            <person name="Fortriede J."/>
            <person name="Burns K."/>
            <person name="Lotay V."/>
            <person name="Karimi K."/>
            <person name="Yasuoka Y."/>
            <person name="Dichmann D.S."/>
            <person name="Flajnik M.F."/>
            <person name="Houston D.W."/>
            <person name="Shendure J."/>
            <person name="DuPasquier L."/>
            <person name="Vize P.D."/>
            <person name="Zorn A.M."/>
            <person name="Ito M."/>
            <person name="Marcotte E.M."/>
            <person name="Wallingford J.B."/>
            <person name="Ito Y."/>
            <person name="Asashima M."/>
            <person name="Ueno N."/>
            <person name="Matsuda Y."/>
            <person name="Veenstra G.J."/>
            <person name="Fujiyama A."/>
            <person name="Harland R.M."/>
            <person name="Taira M."/>
            <person name="Rokhsar D.S."/>
        </authorList>
    </citation>
    <scope>NUCLEOTIDE SEQUENCE [LARGE SCALE GENOMIC DNA]</scope>
    <source>
        <strain evidence="7">J</strain>
    </source>
</reference>
<dbReference type="InterPro" id="IPR032675">
    <property type="entry name" value="LRR_dom_sf"/>
</dbReference>
<evidence type="ECO:0000256" key="3">
    <source>
        <dbReference type="ARBA" id="ARBA00022737"/>
    </source>
</evidence>
<proteinExistence type="predicted"/>
<feature type="domain" description="PKD" evidence="5">
    <location>
        <begin position="341"/>
        <end position="401"/>
    </location>
</feature>
<keyword evidence="1" id="KW-0433">Leucine-rich repeat</keyword>
<dbReference type="SUPFAM" id="SSF56436">
    <property type="entry name" value="C-type lectin-like"/>
    <property type="match status" value="1"/>
</dbReference>
<dbReference type="CDD" id="cd00037">
    <property type="entry name" value="CLECT"/>
    <property type="match status" value="1"/>
</dbReference>
<evidence type="ECO:0000256" key="1">
    <source>
        <dbReference type="ARBA" id="ARBA00022614"/>
    </source>
</evidence>
<evidence type="ECO:0000313" key="7">
    <source>
        <dbReference type="Proteomes" id="UP000694892"/>
    </source>
</evidence>
<sequence length="501" mass="53937">MSVSWAGGLSDDAVLRSWVVLILIAASASGTTLPADNTPGQVFNSAGSQVKSRGAVQKLLRRSTNSQSLDGLDLLIDSIAPGEQQEGTDTVMPIWFSRCPPLCRCTPTLVNCSGAGLWKIPAARDCPPDTAIMDLSGNQLTLLRIRDVIGHRSLRKLILRENQIQIIEESNVVSLPPLHSLDLSGNGLPCSCSLRGLISLLSRGGDLKTDRETELCVQGFGAAVLPCAEHYISCVPGSPNTVLPYSFVTPVPLSASSCLALCFRHGHSYYGQDDARHCLCGSISTEPADSCDVCPASGQKHQCNKAVISDPNSVEVAVSLLGPLHCSVFQLAEFSAYASIPITRFVWHFVPGEQPVVTASSSTYHKYSLPGQYKVQVLAEGQEPGAESLVMVTVPVQAAELQCPPVAQSGHDVEVWLNVHQGTDIQVVYGVYKPDGSLQTDDSDCPRGGRVFQRNLNCYWLNQVKESFVDSRAHCRSIPGGDIAYIATSEELNFLQESFLK</sequence>
<dbReference type="SUPFAM" id="SSF52058">
    <property type="entry name" value="L domain-like"/>
    <property type="match status" value="1"/>
</dbReference>
<dbReference type="GO" id="GO:0005886">
    <property type="term" value="C:plasma membrane"/>
    <property type="evidence" value="ECO:0007669"/>
    <property type="project" value="TreeGrafter"/>
</dbReference>
<dbReference type="Gene3D" id="3.80.10.10">
    <property type="entry name" value="Ribonuclease Inhibitor"/>
    <property type="match status" value="2"/>
</dbReference>
<accession>A0A974BY31</accession>
<dbReference type="InterPro" id="IPR013783">
    <property type="entry name" value="Ig-like_fold"/>
</dbReference>
<dbReference type="Proteomes" id="UP000694892">
    <property type="component" value="Chromosome 9_10L"/>
</dbReference>
<protein>
    <recommendedName>
        <fullName evidence="5">PKD domain-containing protein</fullName>
    </recommendedName>
</protein>
<dbReference type="InterPro" id="IPR016186">
    <property type="entry name" value="C-type_lectin-like/link_sf"/>
</dbReference>
<dbReference type="PANTHER" id="PTHR24369">
    <property type="entry name" value="ANTIGEN BSP, PUTATIVE-RELATED"/>
    <property type="match status" value="1"/>
</dbReference>
<dbReference type="Gene3D" id="2.60.40.10">
    <property type="entry name" value="Immunoglobulins"/>
    <property type="match status" value="1"/>
</dbReference>
<evidence type="ECO:0000256" key="4">
    <source>
        <dbReference type="SAM" id="SignalP"/>
    </source>
</evidence>